<dbReference type="AlphaFoldDB" id="A0A1T5E956"/>
<reference evidence="2 3" key="1">
    <citation type="submission" date="2017-02" db="EMBL/GenBank/DDBJ databases">
        <authorList>
            <person name="Peterson S.W."/>
        </authorList>
    </citation>
    <scope>NUCLEOTIDE SEQUENCE [LARGE SCALE GENOMIC DNA]</scope>
    <source>
        <strain evidence="2 3">DSM 22323</strain>
    </source>
</reference>
<dbReference type="PANTHER" id="PTHR38442:SF1">
    <property type="entry name" value="INNER MEMBRANE PROTEIN"/>
    <property type="match status" value="1"/>
</dbReference>
<feature type="transmembrane region" description="Helical" evidence="1">
    <location>
        <begin position="46"/>
        <end position="68"/>
    </location>
</feature>
<dbReference type="GO" id="GO:0005886">
    <property type="term" value="C:plasma membrane"/>
    <property type="evidence" value="ECO:0007669"/>
    <property type="project" value="TreeGrafter"/>
</dbReference>
<dbReference type="Pfam" id="PF04286">
    <property type="entry name" value="DUF445"/>
    <property type="match status" value="1"/>
</dbReference>
<dbReference type="InterPro" id="IPR007383">
    <property type="entry name" value="DUF445"/>
</dbReference>
<gene>
    <name evidence="2" type="ORF">SAMN05660477_01198</name>
</gene>
<sequence>MTDSEKKIQLRNYKMLATGLFLLMAITFIIMTIIQKSTPSHWVGYIRAFSEAAMVGALADWFAVTALFHHPMGLKIPHTNLIENSKAKIGDNLGNFVVDNFLAPENIRPYILKLKVSGFAGEWIGKEKNQDLFVNEASNILLDILLKLDDKEVVNFISNKVKDMTASIKVNKLLGNGLEYLIQKNDHETLITNLSGQIKTYILQNQQMVEERVEKESYFFVPKSVDRKISEKIVSGLSHYFEEIENDQQHPLRKEITSKLLVFADEIKTEAKWENEFDVIKNEFLNGEKLNEYASDIWLSIKDSLRTELTSKTSSLKIYIKKNLSELSNNLQNDEVLQKKIDSWIRLTAYKYILKNTKEAGNLISNTVGNWEGKELSRKLELEVGKDLQFIRINGTIVGGLVGLLIYTVAQFL</sequence>
<dbReference type="PANTHER" id="PTHR38442">
    <property type="entry name" value="INNER MEMBRANE PROTEIN-RELATED"/>
    <property type="match status" value="1"/>
</dbReference>
<feature type="transmembrane region" description="Helical" evidence="1">
    <location>
        <begin position="390"/>
        <end position="410"/>
    </location>
</feature>
<keyword evidence="1" id="KW-1133">Transmembrane helix</keyword>
<feature type="transmembrane region" description="Helical" evidence="1">
    <location>
        <begin position="12"/>
        <end position="34"/>
    </location>
</feature>
<organism evidence="2 3">
    <name type="scientific">Soonwooa buanensis</name>
    <dbReference type="NCBI Taxonomy" id="619805"/>
    <lineage>
        <taxon>Bacteria</taxon>
        <taxon>Pseudomonadati</taxon>
        <taxon>Bacteroidota</taxon>
        <taxon>Flavobacteriia</taxon>
        <taxon>Flavobacteriales</taxon>
        <taxon>Weeksellaceae</taxon>
        <taxon>Chryseobacterium group</taxon>
        <taxon>Soonwooa</taxon>
    </lineage>
</organism>
<evidence type="ECO:0000313" key="3">
    <source>
        <dbReference type="Proteomes" id="UP000191112"/>
    </source>
</evidence>
<proteinExistence type="predicted"/>
<keyword evidence="1" id="KW-0812">Transmembrane</keyword>
<keyword evidence="3" id="KW-1185">Reference proteome</keyword>
<name>A0A1T5E956_9FLAO</name>
<protein>
    <submittedName>
        <fullName evidence="2">Uncharacterized membrane-anchored protein YjiN, DUF445 family</fullName>
    </submittedName>
</protein>
<dbReference type="Proteomes" id="UP000191112">
    <property type="component" value="Unassembled WGS sequence"/>
</dbReference>
<evidence type="ECO:0000256" key="1">
    <source>
        <dbReference type="SAM" id="Phobius"/>
    </source>
</evidence>
<evidence type="ECO:0000313" key="2">
    <source>
        <dbReference type="EMBL" id="SKB80363.1"/>
    </source>
</evidence>
<dbReference type="OrthoDB" id="9769590at2"/>
<dbReference type="RefSeq" id="WP_079666467.1">
    <property type="nucleotide sequence ID" value="NZ_FUYZ01000003.1"/>
</dbReference>
<accession>A0A1T5E956</accession>
<keyword evidence="1" id="KW-0472">Membrane</keyword>
<dbReference type="EMBL" id="FUYZ01000003">
    <property type="protein sequence ID" value="SKB80363.1"/>
    <property type="molecule type" value="Genomic_DNA"/>
</dbReference>